<dbReference type="OrthoDB" id="6166281at2"/>
<protein>
    <submittedName>
        <fullName evidence="2">Uncharacterized protein</fullName>
    </submittedName>
</protein>
<dbReference type="AlphaFoldDB" id="A0A5D9DB11"/>
<proteinExistence type="predicted"/>
<feature type="chain" id="PRO_5022685060" evidence="1">
    <location>
        <begin position="27"/>
        <end position="148"/>
    </location>
</feature>
<feature type="signal peptide" evidence="1">
    <location>
        <begin position="1"/>
        <end position="26"/>
    </location>
</feature>
<accession>A0A5D9DB11</accession>
<dbReference type="EMBL" id="VTPU01000007">
    <property type="protein sequence ID" value="TZG39931.1"/>
    <property type="molecule type" value="Genomic_DNA"/>
</dbReference>
<gene>
    <name evidence="2" type="ORF">FZZ93_09175</name>
</gene>
<keyword evidence="1" id="KW-0732">Signal</keyword>
<keyword evidence="3" id="KW-1185">Reference proteome</keyword>
<organism evidence="2 3">
    <name type="scientific">Halomonas eurihalina</name>
    <dbReference type="NCBI Taxonomy" id="42566"/>
    <lineage>
        <taxon>Bacteria</taxon>
        <taxon>Pseudomonadati</taxon>
        <taxon>Pseudomonadota</taxon>
        <taxon>Gammaproteobacteria</taxon>
        <taxon>Oceanospirillales</taxon>
        <taxon>Halomonadaceae</taxon>
        <taxon>Halomonas</taxon>
    </lineage>
</organism>
<dbReference type="Proteomes" id="UP000324260">
    <property type="component" value="Unassembled WGS sequence"/>
</dbReference>
<evidence type="ECO:0000313" key="2">
    <source>
        <dbReference type="EMBL" id="TZG39931.1"/>
    </source>
</evidence>
<comment type="caution">
    <text evidence="2">The sequence shown here is derived from an EMBL/GenBank/DDBJ whole genome shotgun (WGS) entry which is preliminary data.</text>
</comment>
<evidence type="ECO:0000313" key="3">
    <source>
        <dbReference type="Proteomes" id="UP000324260"/>
    </source>
</evidence>
<name>A0A5D9DB11_HALER</name>
<reference evidence="2 3" key="1">
    <citation type="submission" date="2019-08" db="EMBL/GenBank/DDBJ databases">
        <title>Draft Genome Sequence of Halomonas eurihalina Isolated from Preserved Hide-surface.</title>
        <authorList>
            <person name="Hussain S.A."/>
            <person name="Xu A."/>
            <person name="Sarker M."/>
            <person name="Sommers C."/>
        </authorList>
    </citation>
    <scope>NUCLEOTIDE SEQUENCE [LARGE SCALE GENOMIC DNA]</scope>
    <source>
        <strain evidence="2 3">MS1</strain>
    </source>
</reference>
<evidence type="ECO:0000256" key="1">
    <source>
        <dbReference type="SAM" id="SignalP"/>
    </source>
</evidence>
<dbReference type="RefSeq" id="WP_149322023.1">
    <property type="nucleotide sequence ID" value="NZ_JARWAH010000004.1"/>
</dbReference>
<sequence>MSIISLGRCALFALFALPLVAASALADDGSDLTFQGDASFGGPHGGQSIQVALIDTASGEVVGMESGEVSADADPAFAFDFPGALQEGGSYEVHYWIDSNFGGGAVGSCDEMQNDHQWSVPIAADGGDVSHMETHDPSTLASVCDTFE</sequence>